<dbReference type="Proteomes" id="UP000680865">
    <property type="component" value="Unassembled WGS sequence"/>
</dbReference>
<dbReference type="AlphaFoldDB" id="A0A919SSF8"/>
<name>A0A919SSF8_9ACTN</name>
<proteinExistence type="predicted"/>
<feature type="transmembrane region" description="Helical" evidence="1">
    <location>
        <begin position="167"/>
        <end position="188"/>
    </location>
</feature>
<evidence type="ECO:0000313" key="3">
    <source>
        <dbReference type="Proteomes" id="UP000680865"/>
    </source>
</evidence>
<feature type="transmembrane region" description="Helical" evidence="1">
    <location>
        <begin position="18"/>
        <end position="36"/>
    </location>
</feature>
<feature type="transmembrane region" description="Helical" evidence="1">
    <location>
        <begin position="200"/>
        <end position="219"/>
    </location>
</feature>
<protein>
    <submittedName>
        <fullName evidence="2">Uncharacterized protein</fullName>
    </submittedName>
</protein>
<sequence length="250" mass="27278">MTGLLQLVTDQYSRKARFLPAVLVVAPVCVLAGLAIPVATQIGTKVAALAAACLPFLVSQIVRDRGLLIESRLFVAWGGRPSEVLLRWRDAPSRTAVERRHRLVETHFGIALPDAAAEAADPAEADAVYAIATAALRERTRDRDRFPLVFAELVAYGFRRNGYACRLPAIAVCMLTAAGTVVLARWSVVPLGWKQQTGLIFFDALWAAVWWLGFTPVAVQRVAQKYANQLFVSLENLNTGPVSNSQPTEP</sequence>
<reference evidence="2" key="1">
    <citation type="submission" date="2021-03" db="EMBL/GenBank/DDBJ databases">
        <title>Whole genome shotgun sequence of Actinoplanes consettensis NBRC 14913.</title>
        <authorList>
            <person name="Komaki H."/>
            <person name="Tamura T."/>
        </authorList>
    </citation>
    <scope>NUCLEOTIDE SEQUENCE</scope>
    <source>
        <strain evidence="2">NBRC 14913</strain>
    </source>
</reference>
<accession>A0A919SSF8</accession>
<dbReference type="RefSeq" id="WP_213000000.1">
    <property type="nucleotide sequence ID" value="NZ_BAAATW010000021.1"/>
</dbReference>
<organism evidence="2 3">
    <name type="scientific">Winogradskya consettensis</name>
    <dbReference type="NCBI Taxonomy" id="113560"/>
    <lineage>
        <taxon>Bacteria</taxon>
        <taxon>Bacillati</taxon>
        <taxon>Actinomycetota</taxon>
        <taxon>Actinomycetes</taxon>
        <taxon>Micromonosporales</taxon>
        <taxon>Micromonosporaceae</taxon>
        <taxon>Winogradskya</taxon>
    </lineage>
</organism>
<gene>
    <name evidence="2" type="ORF">Aco04nite_53730</name>
</gene>
<keyword evidence="1" id="KW-0812">Transmembrane</keyword>
<evidence type="ECO:0000256" key="1">
    <source>
        <dbReference type="SAM" id="Phobius"/>
    </source>
</evidence>
<comment type="caution">
    <text evidence="2">The sequence shown here is derived from an EMBL/GenBank/DDBJ whole genome shotgun (WGS) entry which is preliminary data.</text>
</comment>
<keyword evidence="3" id="KW-1185">Reference proteome</keyword>
<dbReference type="EMBL" id="BOQP01000029">
    <property type="protein sequence ID" value="GIM77099.1"/>
    <property type="molecule type" value="Genomic_DNA"/>
</dbReference>
<keyword evidence="1" id="KW-0472">Membrane</keyword>
<keyword evidence="1" id="KW-1133">Transmembrane helix</keyword>
<evidence type="ECO:0000313" key="2">
    <source>
        <dbReference type="EMBL" id="GIM77099.1"/>
    </source>
</evidence>